<protein>
    <submittedName>
        <fullName evidence="2">Uncharacterized protein</fullName>
    </submittedName>
</protein>
<dbReference type="EMBL" id="ML211730">
    <property type="protein sequence ID" value="TFK80665.1"/>
    <property type="molecule type" value="Genomic_DNA"/>
</dbReference>
<gene>
    <name evidence="2" type="ORF">K466DRAFT_636370</name>
</gene>
<feature type="region of interest" description="Disordered" evidence="1">
    <location>
        <begin position="128"/>
        <end position="156"/>
    </location>
</feature>
<dbReference type="Proteomes" id="UP000308197">
    <property type="component" value="Unassembled WGS sequence"/>
</dbReference>
<evidence type="ECO:0000313" key="2">
    <source>
        <dbReference type="EMBL" id="TFK80665.1"/>
    </source>
</evidence>
<evidence type="ECO:0000256" key="1">
    <source>
        <dbReference type="SAM" id="MobiDB-lite"/>
    </source>
</evidence>
<sequence length="222" mass="25185">MVPNTPAKTLRVVVKQVGLGRGQNPSTFLMIEPTTEPIKSGVGIRMYTKDGYGYEELAWCRVMWMRTWERQEVEFVVQRIDGSGGLRGGERHLLVERRDVMGQSAGWTEPIRAIKFIWAWLGRNEPRLHEVPPKETRGKREDVQGDEEEPARPSSQFLDARMIVASLSGTRESDNSDAKWTDEEELQDLGMRSESMSSVADARSDETMARCEEIHETVGEGM</sequence>
<reference evidence="2 3" key="1">
    <citation type="journal article" date="2019" name="Nat. Ecol. Evol.">
        <title>Megaphylogeny resolves global patterns of mushroom evolution.</title>
        <authorList>
            <person name="Varga T."/>
            <person name="Krizsan K."/>
            <person name="Foldi C."/>
            <person name="Dima B."/>
            <person name="Sanchez-Garcia M."/>
            <person name="Sanchez-Ramirez S."/>
            <person name="Szollosi G.J."/>
            <person name="Szarkandi J.G."/>
            <person name="Papp V."/>
            <person name="Albert L."/>
            <person name="Andreopoulos W."/>
            <person name="Angelini C."/>
            <person name="Antonin V."/>
            <person name="Barry K.W."/>
            <person name="Bougher N.L."/>
            <person name="Buchanan P."/>
            <person name="Buyck B."/>
            <person name="Bense V."/>
            <person name="Catcheside P."/>
            <person name="Chovatia M."/>
            <person name="Cooper J."/>
            <person name="Damon W."/>
            <person name="Desjardin D."/>
            <person name="Finy P."/>
            <person name="Geml J."/>
            <person name="Haridas S."/>
            <person name="Hughes K."/>
            <person name="Justo A."/>
            <person name="Karasinski D."/>
            <person name="Kautmanova I."/>
            <person name="Kiss B."/>
            <person name="Kocsube S."/>
            <person name="Kotiranta H."/>
            <person name="LaButti K.M."/>
            <person name="Lechner B.E."/>
            <person name="Liimatainen K."/>
            <person name="Lipzen A."/>
            <person name="Lukacs Z."/>
            <person name="Mihaltcheva S."/>
            <person name="Morgado L.N."/>
            <person name="Niskanen T."/>
            <person name="Noordeloos M.E."/>
            <person name="Ohm R.A."/>
            <person name="Ortiz-Santana B."/>
            <person name="Ovrebo C."/>
            <person name="Racz N."/>
            <person name="Riley R."/>
            <person name="Savchenko A."/>
            <person name="Shiryaev A."/>
            <person name="Soop K."/>
            <person name="Spirin V."/>
            <person name="Szebenyi C."/>
            <person name="Tomsovsky M."/>
            <person name="Tulloss R.E."/>
            <person name="Uehling J."/>
            <person name="Grigoriev I.V."/>
            <person name="Vagvolgyi C."/>
            <person name="Papp T."/>
            <person name="Martin F.M."/>
            <person name="Miettinen O."/>
            <person name="Hibbett D.S."/>
            <person name="Nagy L.G."/>
        </authorList>
    </citation>
    <scope>NUCLEOTIDE SEQUENCE [LARGE SCALE GENOMIC DNA]</scope>
    <source>
        <strain evidence="2 3">HHB13444</strain>
    </source>
</reference>
<feature type="compositionally biased region" description="Basic and acidic residues" evidence="1">
    <location>
        <begin position="128"/>
        <end position="143"/>
    </location>
</feature>
<feature type="region of interest" description="Disordered" evidence="1">
    <location>
        <begin position="189"/>
        <end position="208"/>
    </location>
</feature>
<dbReference type="InParanoid" id="A0A5C3NTK6"/>
<dbReference type="AlphaFoldDB" id="A0A5C3NTK6"/>
<name>A0A5C3NTK6_9APHY</name>
<organism evidence="2 3">
    <name type="scientific">Polyporus arcularius HHB13444</name>
    <dbReference type="NCBI Taxonomy" id="1314778"/>
    <lineage>
        <taxon>Eukaryota</taxon>
        <taxon>Fungi</taxon>
        <taxon>Dikarya</taxon>
        <taxon>Basidiomycota</taxon>
        <taxon>Agaricomycotina</taxon>
        <taxon>Agaricomycetes</taxon>
        <taxon>Polyporales</taxon>
        <taxon>Polyporaceae</taxon>
        <taxon>Polyporus</taxon>
    </lineage>
</organism>
<keyword evidence="3" id="KW-1185">Reference proteome</keyword>
<proteinExistence type="predicted"/>
<accession>A0A5C3NTK6</accession>
<evidence type="ECO:0000313" key="3">
    <source>
        <dbReference type="Proteomes" id="UP000308197"/>
    </source>
</evidence>